<reference evidence="2 3" key="1">
    <citation type="submission" date="2018-04" db="EMBL/GenBank/DDBJ databases">
        <authorList>
            <person name="Zhang X."/>
            <person name="Yuan J."/>
            <person name="Li F."/>
            <person name="Xiang J."/>
        </authorList>
    </citation>
    <scope>NUCLEOTIDE SEQUENCE [LARGE SCALE GENOMIC DNA]</scope>
    <source>
        <tissue evidence="2">Muscle</tissue>
    </source>
</reference>
<dbReference type="PANTHER" id="PTHR23279:SF46">
    <property type="entry name" value="DEFECTIVE PROBOSCIS EXTENSION RESPONSE 10, ISOFORM A-RELATED"/>
    <property type="match status" value="1"/>
</dbReference>
<evidence type="ECO:0000313" key="3">
    <source>
        <dbReference type="Proteomes" id="UP000283509"/>
    </source>
</evidence>
<reference evidence="2 3" key="2">
    <citation type="submission" date="2019-01" db="EMBL/GenBank/DDBJ databases">
        <title>The decoding of complex shrimp genome reveals the adaptation for benthos swimmer, frequently molting mechanism and breeding impact on genome.</title>
        <authorList>
            <person name="Sun Y."/>
            <person name="Gao Y."/>
            <person name="Yu Y."/>
        </authorList>
    </citation>
    <scope>NUCLEOTIDE SEQUENCE [LARGE SCALE GENOMIC DNA]</scope>
    <source>
        <tissue evidence="2">Muscle</tissue>
    </source>
</reference>
<evidence type="ECO:0000313" key="2">
    <source>
        <dbReference type="EMBL" id="ROT83336.1"/>
    </source>
</evidence>
<dbReference type="EMBL" id="QCYY01000699">
    <property type="protein sequence ID" value="ROT83336.1"/>
    <property type="molecule type" value="Genomic_DNA"/>
</dbReference>
<dbReference type="GO" id="GO:0050808">
    <property type="term" value="P:synapse organization"/>
    <property type="evidence" value="ECO:0007669"/>
    <property type="project" value="TreeGrafter"/>
</dbReference>
<dbReference type="SUPFAM" id="SSF48726">
    <property type="entry name" value="Immunoglobulin"/>
    <property type="match status" value="1"/>
</dbReference>
<accession>A0A3R7Q184</accession>
<dbReference type="InterPro" id="IPR013783">
    <property type="entry name" value="Ig-like_fold"/>
</dbReference>
<gene>
    <name evidence="2" type="ORF">C7M84_023479</name>
</gene>
<keyword evidence="3" id="KW-1185">Reference proteome</keyword>
<sequence>MQTQVNNHKFWRQIRESFKDICSSPKSSQDFEGGAGHEEERTSSISFLRQRSAPSSRSLSGQLAFSGSHVNWSLSIVIRCVGTNQSEKEDDQVHVTVRSSSMKQCGVCVLLTNLRAGVFNQLLHHIQVTFLCRPEKLILKRLPGFSLPCPQVVNYETDGSVEVTVRQEEGRTVSTLLVARVTLSHSGNYQCAPSNTDRAAIRVHVFKAKEPAAMQTSSSTLLQHRPSPCLLLPAAVLLRYLASFCDPVT</sequence>
<dbReference type="InterPro" id="IPR037448">
    <property type="entry name" value="Zig-8"/>
</dbReference>
<dbReference type="OrthoDB" id="8049355at2759"/>
<evidence type="ECO:0000256" key="1">
    <source>
        <dbReference type="SAM" id="MobiDB-lite"/>
    </source>
</evidence>
<proteinExistence type="predicted"/>
<dbReference type="InterPro" id="IPR036179">
    <property type="entry name" value="Ig-like_dom_sf"/>
</dbReference>
<dbReference type="PANTHER" id="PTHR23279">
    <property type="entry name" value="DEFECTIVE PROBOSCIS EXTENSION RESPONSE DPR -RELATED"/>
    <property type="match status" value="1"/>
</dbReference>
<dbReference type="AlphaFoldDB" id="A0A3R7Q184"/>
<comment type="caution">
    <text evidence="2">The sequence shown here is derived from an EMBL/GenBank/DDBJ whole genome shotgun (WGS) entry which is preliminary data.</text>
</comment>
<protein>
    <submittedName>
        <fullName evidence="2">Putative hemicentin-2-like</fullName>
    </submittedName>
</protein>
<name>A0A3R7Q184_PENVA</name>
<dbReference type="Gene3D" id="2.60.40.10">
    <property type="entry name" value="Immunoglobulins"/>
    <property type="match status" value="1"/>
</dbReference>
<feature type="region of interest" description="Disordered" evidence="1">
    <location>
        <begin position="22"/>
        <end position="47"/>
    </location>
</feature>
<dbReference type="GO" id="GO:0032589">
    <property type="term" value="C:neuron projection membrane"/>
    <property type="evidence" value="ECO:0007669"/>
    <property type="project" value="TreeGrafter"/>
</dbReference>
<organism evidence="2 3">
    <name type="scientific">Penaeus vannamei</name>
    <name type="common">Whiteleg shrimp</name>
    <name type="synonym">Litopenaeus vannamei</name>
    <dbReference type="NCBI Taxonomy" id="6689"/>
    <lineage>
        <taxon>Eukaryota</taxon>
        <taxon>Metazoa</taxon>
        <taxon>Ecdysozoa</taxon>
        <taxon>Arthropoda</taxon>
        <taxon>Crustacea</taxon>
        <taxon>Multicrustacea</taxon>
        <taxon>Malacostraca</taxon>
        <taxon>Eumalacostraca</taxon>
        <taxon>Eucarida</taxon>
        <taxon>Decapoda</taxon>
        <taxon>Dendrobranchiata</taxon>
        <taxon>Penaeoidea</taxon>
        <taxon>Penaeidae</taxon>
        <taxon>Penaeus</taxon>
    </lineage>
</organism>
<dbReference type="Proteomes" id="UP000283509">
    <property type="component" value="Unassembled WGS sequence"/>
</dbReference>